<comment type="caution">
    <text evidence="9">The sequence shown here is derived from an EMBL/GenBank/DDBJ whole genome shotgun (WGS) entry which is preliminary data.</text>
</comment>
<dbReference type="InterPro" id="IPR027266">
    <property type="entry name" value="TrmE/GcvT-like"/>
</dbReference>
<proteinExistence type="inferred from homology"/>
<dbReference type="GO" id="GO:0005739">
    <property type="term" value="C:mitochondrion"/>
    <property type="evidence" value="ECO:0007669"/>
    <property type="project" value="UniProtKB-SubCell"/>
</dbReference>
<evidence type="ECO:0000313" key="9">
    <source>
        <dbReference type="EMBL" id="KAG5850820.1"/>
    </source>
</evidence>
<dbReference type="GO" id="GO:0002098">
    <property type="term" value="P:tRNA wobble uridine modification"/>
    <property type="evidence" value="ECO:0007669"/>
    <property type="project" value="TreeGrafter"/>
</dbReference>
<name>A0A9D3MLC1_ANGAN</name>
<feature type="region of interest" description="Disordered" evidence="6">
    <location>
        <begin position="326"/>
        <end position="346"/>
    </location>
</feature>
<dbReference type="GO" id="GO:0005525">
    <property type="term" value="F:GTP binding"/>
    <property type="evidence" value="ECO:0007669"/>
    <property type="project" value="UniProtKB-KW"/>
</dbReference>
<keyword evidence="10" id="KW-1185">Reference proteome</keyword>
<evidence type="ECO:0000313" key="10">
    <source>
        <dbReference type="Proteomes" id="UP001044222"/>
    </source>
</evidence>
<dbReference type="SUPFAM" id="SSF103025">
    <property type="entry name" value="Folate-binding domain"/>
    <property type="match status" value="1"/>
</dbReference>
<comment type="similarity">
    <text evidence="2">Belongs to the TRAFAC class TrmE-Era-EngA-EngB-Septin-like GTPase superfamily. TrmE GTPase family.</text>
</comment>
<keyword evidence="3" id="KW-0819">tRNA processing</keyword>
<protein>
    <recommendedName>
        <fullName evidence="11">TrmE-type G domain-containing protein</fullName>
    </recommendedName>
</protein>
<dbReference type="InterPro" id="IPR025867">
    <property type="entry name" value="MnmE_helical"/>
</dbReference>
<dbReference type="Pfam" id="PF12631">
    <property type="entry name" value="MnmE_helical"/>
    <property type="match status" value="2"/>
</dbReference>
<dbReference type="CDD" id="cd04164">
    <property type="entry name" value="trmE"/>
    <property type="match status" value="1"/>
</dbReference>
<dbReference type="SUPFAM" id="SSF52540">
    <property type="entry name" value="P-loop containing nucleoside triphosphate hydrolases"/>
    <property type="match status" value="1"/>
</dbReference>
<dbReference type="HAMAP" id="MF_00379">
    <property type="entry name" value="GTPase_MnmE"/>
    <property type="match status" value="1"/>
</dbReference>
<dbReference type="Gene3D" id="3.30.1360.120">
    <property type="entry name" value="Probable tRNA modification gtpase trme, domain 1"/>
    <property type="match status" value="1"/>
</dbReference>
<keyword evidence="5" id="KW-0342">GTP-binding</keyword>
<dbReference type="EMBL" id="JAFIRN010000004">
    <property type="protein sequence ID" value="KAG5850820.1"/>
    <property type="molecule type" value="Genomic_DNA"/>
</dbReference>
<evidence type="ECO:0000256" key="1">
    <source>
        <dbReference type="ARBA" id="ARBA00004173"/>
    </source>
</evidence>
<dbReference type="GO" id="GO:0003924">
    <property type="term" value="F:GTPase activity"/>
    <property type="evidence" value="ECO:0007669"/>
    <property type="project" value="InterPro"/>
</dbReference>
<gene>
    <name evidence="9" type="ORF">ANANG_G00086480</name>
</gene>
<dbReference type="AlphaFoldDB" id="A0A9D3MLC1"/>
<dbReference type="InterPro" id="IPR004520">
    <property type="entry name" value="GTPase_MnmE"/>
</dbReference>
<organism evidence="9 10">
    <name type="scientific">Anguilla anguilla</name>
    <name type="common">European freshwater eel</name>
    <name type="synonym">Muraena anguilla</name>
    <dbReference type="NCBI Taxonomy" id="7936"/>
    <lineage>
        <taxon>Eukaryota</taxon>
        <taxon>Metazoa</taxon>
        <taxon>Chordata</taxon>
        <taxon>Craniata</taxon>
        <taxon>Vertebrata</taxon>
        <taxon>Euteleostomi</taxon>
        <taxon>Actinopterygii</taxon>
        <taxon>Neopterygii</taxon>
        <taxon>Teleostei</taxon>
        <taxon>Anguilliformes</taxon>
        <taxon>Anguillidae</taxon>
        <taxon>Anguilla</taxon>
    </lineage>
</organism>
<dbReference type="PANTHER" id="PTHR42714">
    <property type="entry name" value="TRNA MODIFICATION GTPASE GTPBP3"/>
    <property type="match status" value="1"/>
</dbReference>
<evidence type="ECO:0000256" key="3">
    <source>
        <dbReference type="ARBA" id="ARBA00022694"/>
    </source>
</evidence>
<feature type="domain" description="GTP-binding protein TrmE N-terminal" evidence="7">
    <location>
        <begin position="38"/>
        <end position="156"/>
    </location>
</feature>
<evidence type="ECO:0000256" key="5">
    <source>
        <dbReference type="ARBA" id="ARBA00023134"/>
    </source>
</evidence>
<dbReference type="Pfam" id="PF10396">
    <property type="entry name" value="TrmE_N"/>
    <property type="match status" value="1"/>
</dbReference>
<dbReference type="PANTHER" id="PTHR42714:SF2">
    <property type="entry name" value="TRNA MODIFICATION GTPASE GTPBP3, MITOCHONDRIAL"/>
    <property type="match status" value="1"/>
</dbReference>
<feature type="domain" description="MnmE helical" evidence="8">
    <location>
        <begin position="314"/>
        <end position="525"/>
    </location>
</feature>
<sequence length="528" mass="57302">MFQFISGSLRRRSSFIIKGLRGNPSKNLCSSSICDADTIFALSSGHGRCGVAVVRVSGPASGLALSRLAGRAHSRTVPRTAHLCNLVDPRSQELLDRGLVLWFPGPRSFTGEDSVEFHIHGGPAVISGVLQALGGLPGVRPAEAGEFTRRAFHAGKLGLTEVEGLGDLIHAETEAQRRQALRQMAGDLGQLYHEWSQRLIRCLAHIEAYIDFSEDELIEDGVLNQVDISVSELQKETNAGKSSLLNILCQRPVAIVSPVAGTTRDVVETHLDISGFPVLLSDTAGLRDSLDSVEREGVRRCAEPERGRAQREGVCKEPERGRAQREGVCKEPERGRAQREGVRRARERVEQADLTLAVLDATHLPTTHRGVPDFLSSHLRTLLPGGEDPEAAARRCLLVLNKSDLLTEEQAADMQSALARARGLPPACLMSCQTGHGLDGFMEALLRQVKALCGDPLSGSPSLTQARHRAHLQQCVQSLGQYHHYRDLDLALAAEGVRLALTSLGRITGKVGAEEILDVIFRDFCIGK</sequence>
<dbReference type="Proteomes" id="UP001044222">
    <property type="component" value="Unassembled WGS sequence"/>
</dbReference>
<dbReference type="GO" id="GO:0030488">
    <property type="term" value="P:tRNA methylation"/>
    <property type="evidence" value="ECO:0007669"/>
    <property type="project" value="TreeGrafter"/>
</dbReference>
<evidence type="ECO:0000256" key="4">
    <source>
        <dbReference type="ARBA" id="ARBA00022741"/>
    </source>
</evidence>
<dbReference type="SUPFAM" id="SSF116878">
    <property type="entry name" value="TrmE connector domain"/>
    <property type="match status" value="1"/>
</dbReference>
<keyword evidence="4" id="KW-0547">Nucleotide-binding</keyword>
<dbReference type="InterPro" id="IPR027417">
    <property type="entry name" value="P-loop_NTPase"/>
</dbReference>
<accession>A0A9D3MLC1</accession>
<dbReference type="Gene3D" id="1.20.120.430">
    <property type="entry name" value="tRNA modification GTPase MnmE domain 2"/>
    <property type="match status" value="2"/>
</dbReference>
<evidence type="ECO:0000259" key="7">
    <source>
        <dbReference type="Pfam" id="PF10396"/>
    </source>
</evidence>
<evidence type="ECO:0008006" key="11">
    <source>
        <dbReference type="Google" id="ProtNLM"/>
    </source>
</evidence>
<evidence type="ECO:0000259" key="8">
    <source>
        <dbReference type="Pfam" id="PF12631"/>
    </source>
</evidence>
<feature type="domain" description="MnmE helical" evidence="8">
    <location>
        <begin position="159"/>
        <end position="238"/>
    </location>
</feature>
<reference evidence="9" key="1">
    <citation type="submission" date="2021-01" db="EMBL/GenBank/DDBJ databases">
        <title>A chromosome-scale assembly of European eel, Anguilla anguilla.</title>
        <authorList>
            <person name="Henkel C."/>
            <person name="Jong-Raadsen S.A."/>
            <person name="Dufour S."/>
            <person name="Weltzien F.-A."/>
            <person name="Palstra A.P."/>
            <person name="Pelster B."/>
            <person name="Spaink H.P."/>
            <person name="Van Den Thillart G.E."/>
            <person name="Jansen H."/>
            <person name="Zahm M."/>
            <person name="Klopp C."/>
            <person name="Cedric C."/>
            <person name="Louis A."/>
            <person name="Berthelot C."/>
            <person name="Parey E."/>
            <person name="Roest Crollius H."/>
            <person name="Montfort J."/>
            <person name="Robinson-Rechavi M."/>
            <person name="Bucao C."/>
            <person name="Bouchez O."/>
            <person name="Gislard M."/>
            <person name="Lluch J."/>
            <person name="Milhes M."/>
            <person name="Lampietro C."/>
            <person name="Lopez Roques C."/>
            <person name="Donnadieu C."/>
            <person name="Braasch I."/>
            <person name="Desvignes T."/>
            <person name="Postlethwait J."/>
            <person name="Bobe J."/>
            <person name="Guiguen Y."/>
            <person name="Dirks R."/>
        </authorList>
    </citation>
    <scope>NUCLEOTIDE SEQUENCE</scope>
    <source>
        <strain evidence="9">Tag_6206</strain>
        <tissue evidence="9">Liver</tissue>
    </source>
</reference>
<dbReference type="CDD" id="cd14858">
    <property type="entry name" value="TrmE_N"/>
    <property type="match status" value="1"/>
</dbReference>
<evidence type="ECO:0000256" key="6">
    <source>
        <dbReference type="SAM" id="MobiDB-lite"/>
    </source>
</evidence>
<dbReference type="InterPro" id="IPR018948">
    <property type="entry name" value="GTP-bd_TrmE_N"/>
</dbReference>
<dbReference type="FunFam" id="3.30.1360.120:FF:000007">
    <property type="entry name" value="tRNA modification GTPase GTPBP3, mitochondrial"/>
    <property type="match status" value="1"/>
</dbReference>
<comment type="subcellular location">
    <subcellularLocation>
        <location evidence="1">Mitochondrion</location>
    </subcellularLocation>
</comment>
<dbReference type="InterPro" id="IPR031168">
    <property type="entry name" value="G_TrmE"/>
</dbReference>
<dbReference type="InterPro" id="IPR027368">
    <property type="entry name" value="MnmE_dom2"/>
</dbReference>
<evidence type="ECO:0000256" key="2">
    <source>
        <dbReference type="ARBA" id="ARBA00011043"/>
    </source>
</evidence>